<dbReference type="InterPro" id="IPR043472">
    <property type="entry name" value="Macro_dom-like"/>
</dbReference>
<reference evidence="2 3" key="1">
    <citation type="submission" date="2024-01" db="EMBL/GenBank/DDBJ databases">
        <title>Complete genome of Cladobotryum mycophilum ATHUM6906.</title>
        <authorList>
            <person name="Christinaki A.C."/>
            <person name="Myridakis A.I."/>
            <person name="Kouvelis V.N."/>
        </authorList>
    </citation>
    <scope>NUCLEOTIDE SEQUENCE [LARGE SCALE GENOMIC DNA]</scope>
    <source>
        <strain evidence="2 3">ATHUM6906</strain>
    </source>
</reference>
<dbReference type="Gene3D" id="3.40.220.10">
    <property type="entry name" value="Leucine Aminopeptidase, subunit E, domain 1"/>
    <property type="match status" value="1"/>
</dbReference>
<comment type="caution">
    <text evidence="2">The sequence shown here is derived from an EMBL/GenBank/DDBJ whole genome shotgun (WGS) entry which is preliminary data.</text>
</comment>
<evidence type="ECO:0000313" key="2">
    <source>
        <dbReference type="EMBL" id="KAK5996977.1"/>
    </source>
</evidence>
<dbReference type="PROSITE" id="PS51154">
    <property type="entry name" value="MACRO"/>
    <property type="match status" value="1"/>
</dbReference>
<proteinExistence type="predicted"/>
<dbReference type="CDD" id="cd02908">
    <property type="entry name" value="Macro_OAADPr_deacetylase"/>
    <property type="match status" value="1"/>
</dbReference>
<accession>A0ABR0SYM8</accession>
<sequence length="207" mass="22367">MAVSGIKWIANVPSLNNLYSTNLIHPSSSSYNPNPSINARVGLHRGDITTLQADAIVNAANSFLRGGGGVDGAVHRAAGPDLLRELKALNRTCPTGDAVITRGHRLPARHVIHAVGPIYQIRQDDAAPLLESCYRKSLDIAVQNGLKTVAFSCISTGVYGYPSDEAAKIACETVRKYLEADQEEKIQKVVFVVFENKDVIAYNETLP</sequence>
<dbReference type="NCBIfam" id="NF001664">
    <property type="entry name" value="PRK00431.1-6"/>
    <property type="match status" value="1"/>
</dbReference>
<dbReference type="PANTHER" id="PTHR11106:SF27">
    <property type="entry name" value="MACRO DOMAIN-CONTAINING PROTEIN"/>
    <property type="match status" value="1"/>
</dbReference>
<dbReference type="PANTHER" id="PTHR11106">
    <property type="entry name" value="GANGLIOSIDE INDUCED DIFFERENTIATION ASSOCIATED PROTEIN 2-RELATED"/>
    <property type="match status" value="1"/>
</dbReference>
<dbReference type="Pfam" id="PF01661">
    <property type="entry name" value="Macro"/>
    <property type="match status" value="1"/>
</dbReference>
<name>A0ABR0SYM8_9HYPO</name>
<dbReference type="Proteomes" id="UP001338125">
    <property type="component" value="Unassembled WGS sequence"/>
</dbReference>
<dbReference type="SUPFAM" id="SSF52949">
    <property type="entry name" value="Macro domain-like"/>
    <property type="match status" value="1"/>
</dbReference>
<dbReference type="SMART" id="SM00506">
    <property type="entry name" value="A1pp"/>
    <property type="match status" value="1"/>
</dbReference>
<protein>
    <submittedName>
        <fullName evidence="2">Macro domain-containing protein</fullName>
    </submittedName>
</protein>
<dbReference type="InterPro" id="IPR002589">
    <property type="entry name" value="Macro_dom"/>
</dbReference>
<feature type="domain" description="Macro" evidence="1">
    <location>
        <begin position="28"/>
        <end position="207"/>
    </location>
</feature>
<gene>
    <name evidence="2" type="ORF">PT974_02326</name>
</gene>
<dbReference type="EMBL" id="JAVFKD010000002">
    <property type="protein sequence ID" value="KAK5996977.1"/>
    <property type="molecule type" value="Genomic_DNA"/>
</dbReference>
<organism evidence="2 3">
    <name type="scientific">Cladobotryum mycophilum</name>
    <dbReference type="NCBI Taxonomy" id="491253"/>
    <lineage>
        <taxon>Eukaryota</taxon>
        <taxon>Fungi</taxon>
        <taxon>Dikarya</taxon>
        <taxon>Ascomycota</taxon>
        <taxon>Pezizomycotina</taxon>
        <taxon>Sordariomycetes</taxon>
        <taxon>Hypocreomycetidae</taxon>
        <taxon>Hypocreales</taxon>
        <taxon>Hypocreaceae</taxon>
        <taxon>Cladobotryum</taxon>
    </lineage>
</organism>
<evidence type="ECO:0000259" key="1">
    <source>
        <dbReference type="PROSITE" id="PS51154"/>
    </source>
</evidence>
<evidence type="ECO:0000313" key="3">
    <source>
        <dbReference type="Proteomes" id="UP001338125"/>
    </source>
</evidence>
<keyword evidence="3" id="KW-1185">Reference proteome</keyword>